<keyword evidence="2" id="KW-0812">Transmembrane</keyword>
<keyword evidence="2" id="KW-1133">Transmembrane helix</keyword>
<proteinExistence type="predicted"/>
<accession>A0A9D2N8T0</accession>
<reference evidence="3" key="2">
    <citation type="submission" date="2021-04" db="EMBL/GenBank/DDBJ databases">
        <authorList>
            <person name="Gilroy R."/>
        </authorList>
    </citation>
    <scope>NUCLEOTIDE SEQUENCE</scope>
    <source>
        <strain evidence="3">ChiSxjej6B18-287</strain>
    </source>
</reference>
<sequence length="150" mass="16978">MNGSDFEYYDVGGAPVVFSTGHKRPENPLRRPEVHYRRAVLSLIGLAAIFLIVFFGSYFIPYMELRGRFLISLAVSAVYVLILSKRAVIWLVHLYQNRASDATRLRCVFTPSCSEYMILAVEKYGSVIGVIKGIRRLMRCHAPNGGEDYP</sequence>
<dbReference type="Pfam" id="PF01809">
    <property type="entry name" value="YidD"/>
    <property type="match status" value="1"/>
</dbReference>
<reference evidence="3" key="1">
    <citation type="journal article" date="2021" name="PeerJ">
        <title>Extensive microbial diversity within the chicken gut microbiome revealed by metagenomics and culture.</title>
        <authorList>
            <person name="Gilroy R."/>
            <person name="Ravi A."/>
            <person name="Getino M."/>
            <person name="Pursley I."/>
            <person name="Horton D.L."/>
            <person name="Alikhan N.F."/>
            <person name="Baker D."/>
            <person name="Gharbi K."/>
            <person name="Hall N."/>
            <person name="Watson M."/>
            <person name="Adriaenssens E.M."/>
            <person name="Foster-Nyarko E."/>
            <person name="Jarju S."/>
            <person name="Secka A."/>
            <person name="Antonio M."/>
            <person name="Oren A."/>
            <person name="Chaudhuri R.R."/>
            <person name="La Ragione R."/>
            <person name="Hildebrand F."/>
            <person name="Pallen M.J."/>
        </authorList>
    </citation>
    <scope>NUCLEOTIDE SEQUENCE</scope>
    <source>
        <strain evidence="3">ChiSxjej6B18-287</strain>
    </source>
</reference>
<gene>
    <name evidence="3" type="primary">yidD</name>
    <name evidence="3" type="ORF">H9935_14550</name>
</gene>
<evidence type="ECO:0000313" key="3">
    <source>
        <dbReference type="EMBL" id="HJC11990.1"/>
    </source>
</evidence>
<feature type="transmembrane region" description="Helical" evidence="2">
    <location>
        <begin position="39"/>
        <end position="63"/>
    </location>
</feature>
<organism evidence="3 4">
    <name type="scientific">Candidatus Blautia merdigallinarum</name>
    <dbReference type="NCBI Taxonomy" id="2838495"/>
    <lineage>
        <taxon>Bacteria</taxon>
        <taxon>Bacillati</taxon>
        <taxon>Bacillota</taxon>
        <taxon>Clostridia</taxon>
        <taxon>Lachnospirales</taxon>
        <taxon>Lachnospiraceae</taxon>
        <taxon>Blautia</taxon>
    </lineage>
</organism>
<protein>
    <submittedName>
        <fullName evidence="3">Membrane protein insertion efficiency factor YidD</fullName>
    </submittedName>
</protein>
<dbReference type="AlphaFoldDB" id="A0A9D2N8T0"/>
<dbReference type="NCBIfam" id="TIGR00278">
    <property type="entry name" value="membrane protein insertion efficiency factor YidD"/>
    <property type="match status" value="1"/>
</dbReference>
<evidence type="ECO:0000256" key="2">
    <source>
        <dbReference type="SAM" id="Phobius"/>
    </source>
</evidence>
<dbReference type="PANTHER" id="PTHR33383:SF1">
    <property type="entry name" value="MEMBRANE PROTEIN INSERTION EFFICIENCY FACTOR-RELATED"/>
    <property type="match status" value="1"/>
</dbReference>
<dbReference type="PANTHER" id="PTHR33383">
    <property type="entry name" value="MEMBRANE PROTEIN INSERTION EFFICIENCY FACTOR-RELATED"/>
    <property type="match status" value="1"/>
</dbReference>
<evidence type="ECO:0000313" key="4">
    <source>
        <dbReference type="Proteomes" id="UP000823893"/>
    </source>
</evidence>
<dbReference type="SMART" id="SM01234">
    <property type="entry name" value="Haemolytic"/>
    <property type="match status" value="1"/>
</dbReference>
<keyword evidence="1 2" id="KW-0472">Membrane</keyword>
<feature type="transmembrane region" description="Helical" evidence="2">
    <location>
        <begin position="69"/>
        <end position="95"/>
    </location>
</feature>
<dbReference type="EMBL" id="DWWV01000200">
    <property type="protein sequence ID" value="HJC11990.1"/>
    <property type="molecule type" value="Genomic_DNA"/>
</dbReference>
<dbReference type="InterPro" id="IPR002696">
    <property type="entry name" value="Membr_insert_effic_factor_YidD"/>
</dbReference>
<name>A0A9D2N8T0_9FIRM</name>
<evidence type="ECO:0000256" key="1">
    <source>
        <dbReference type="ARBA" id="ARBA00023136"/>
    </source>
</evidence>
<dbReference type="Proteomes" id="UP000823893">
    <property type="component" value="Unassembled WGS sequence"/>
</dbReference>
<comment type="caution">
    <text evidence="3">The sequence shown here is derived from an EMBL/GenBank/DDBJ whole genome shotgun (WGS) entry which is preliminary data.</text>
</comment>